<protein>
    <submittedName>
        <fullName evidence="11">Cyclin-dependent kinase 12</fullName>
    </submittedName>
</protein>
<feature type="compositionally biased region" description="Basic and acidic residues" evidence="8">
    <location>
        <begin position="398"/>
        <end position="409"/>
    </location>
</feature>
<dbReference type="PROSITE" id="PS00107">
    <property type="entry name" value="PROTEIN_KINASE_ATP"/>
    <property type="match status" value="1"/>
</dbReference>
<keyword evidence="3" id="KW-0808">Transferase</keyword>
<keyword evidence="10" id="KW-1185">Reference proteome</keyword>
<evidence type="ECO:0000259" key="9">
    <source>
        <dbReference type="PROSITE" id="PS50011"/>
    </source>
</evidence>
<dbReference type="GO" id="GO:0030332">
    <property type="term" value="F:cyclin binding"/>
    <property type="evidence" value="ECO:0007669"/>
    <property type="project" value="TreeGrafter"/>
</dbReference>
<dbReference type="GO" id="GO:0032968">
    <property type="term" value="P:positive regulation of transcription elongation by RNA polymerase II"/>
    <property type="evidence" value="ECO:0007669"/>
    <property type="project" value="TreeGrafter"/>
</dbReference>
<feature type="compositionally biased region" description="Basic residues" evidence="8">
    <location>
        <begin position="507"/>
        <end position="529"/>
    </location>
</feature>
<keyword evidence="4 7" id="KW-0547">Nucleotide-binding</keyword>
<feature type="compositionally biased region" description="Acidic residues" evidence="8">
    <location>
        <begin position="769"/>
        <end position="783"/>
    </location>
</feature>
<evidence type="ECO:0000256" key="1">
    <source>
        <dbReference type="ARBA" id="ARBA00006485"/>
    </source>
</evidence>
<dbReference type="GO" id="GO:0008353">
    <property type="term" value="F:RNA polymerase II CTD heptapeptide repeat kinase activity"/>
    <property type="evidence" value="ECO:0007669"/>
    <property type="project" value="UniProtKB-EC"/>
</dbReference>
<feature type="compositionally biased region" description="Low complexity" evidence="8">
    <location>
        <begin position="456"/>
        <end position="506"/>
    </location>
</feature>
<comment type="similarity">
    <text evidence="1">Belongs to the protein kinase superfamily. CMGC Ser/Thr protein kinase family. CDC2/CDKX subfamily.</text>
</comment>
<evidence type="ECO:0000256" key="5">
    <source>
        <dbReference type="ARBA" id="ARBA00022777"/>
    </source>
</evidence>
<dbReference type="Pfam" id="PF00069">
    <property type="entry name" value="Pkinase"/>
    <property type="match status" value="1"/>
</dbReference>
<feature type="compositionally biased region" description="Polar residues" evidence="8">
    <location>
        <begin position="600"/>
        <end position="618"/>
    </location>
</feature>
<evidence type="ECO:0000313" key="10">
    <source>
        <dbReference type="Proteomes" id="UP001652661"/>
    </source>
</evidence>
<dbReference type="PROSITE" id="PS50011">
    <property type="entry name" value="PROTEIN_KINASE_DOM"/>
    <property type="match status" value="1"/>
</dbReference>
<evidence type="ECO:0000256" key="8">
    <source>
        <dbReference type="SAM" id="MobiDB-lite"/>
    </source>
</evidence>
<evidence type="ECO:0000313" key="11">
    <source>
        <dbReference type="RefSeq" id="XP_017034462.2"/>
    </source>
</evidence>
<feature type="compositionally biased region" description="Polar residues" evidence="8">
    <location>
        <begin position="222"/>
        <end position="272"/>
    </location>
</feature>
<proteinExistence type="inferred from homology"/>
<feature type="region of interest" description="Disordered" evidence="8">
    <location>
        <begin position="585"/>
        <end position="625"/>
    </location>
</feature>
<feature type="compositionally biased region" description="Basic and acidic residues" evidence="8">
    <location>
        <begin position="61"/>
        <end position="80"/>
    </location>
</feature>
<evidence type="ECO:0000256" key="4">
    <source>
        <dbReference type="ARBA" id="ARBA00022741"/>
    </source>
</evidence>
<keyword evidence="6 7" id="KW-0067">ATP-binding</keyword>
<dbReference type="GO" id="GO:0008024">
    <property type="term" value="C:cyclin/CDK positive transcription elongation factor complex"/>
    <property type="evidence" value="ECO:0007669"/>
    <property type="project" value="TreeGrafter"/>
</dbReference>
<feature type="region of interest" description="Disordered" evidence="8">
    <location>
        <begin position="1"/>
        <end position="552"/>
    </location>
</feature>
<dbReference type="RefSeq" id="XP_017034462.2">
    <property type="nucleotide sequence ID" value="XM_017178973.3"/>
</dbReference>
<accession>A0A6P4IZC7</accession>
<dbReference type="Proteomes" id="UP001652661">
    <property type="component" value="Chromosome 3L"/>
</dbReference>
<dbReference type="Gene3D" id="3.30.200.20">
    <property type="entry name" value="Phosphorylase Kinase, domain 1"/>
    <property type="match status" value="1"/>
</dbReference>
<feature type="binding site" evidence="7">
    <location>
        <position position="852"/>
    </location>
    <ligand>
        <name>ATP</name>
        <dbReference type="ChEBI" id="CHEBI:30616"/>
    </ligand>
</feature>
<feature type="compositionally biased region" description="Basic residues" evidence="8">
    <location>
        <begin position="132"/>
        <end position="160"/>
    </location>
</feature>
<feature type="compositionally biased region" description="Polar residues" evidence="8">
    <location>
        <begin position="432"/>
        <end position="441"/>
    </location>
</feature>
<dbReference type="InterPro" id="IPR011009">
    <property type="entry name" value="Kinase-like_dom_sf"/>
</dbReference>
<reference evidence="11" key="1">
    <citation type="submission" date="2025-08" db="UniProtKB">
        <authorList>
            <consortium name="RefSeq"/>
        </authorList>
    </citation>
    <scope>IDENTIFICATION</scope>
    <source>
        <strain evidence="11">14028-0561.14</strain>
        <tissue evidence="11">Whole fly</tissue>
    </source>
</reference>
<dbReference type="OrthoDB" id="28397at2759"/>
<evidence type="ECO:0000256" key="7">
    <source>
        <dbReference type="PROSITE-ProRule" id="PRU10141"/>
    </source>
</evidence>
<evidence type="ECO:0000256" key="3">
    <source>
        <dbReference type="ARBA" id="ARBA00022679"/>
    </source>
</evidence>
<dbReference type="PANTHER" id="PTHR24056:SF546">
    <property type="entry name" value="CYCLIN-DEPENDENT KINASE 12"/>
    <property type="match status" value="1"/>
</dbReference>
<dbReference type="InterPro" id="IPR008271">
    <property type="entry name" value="Ser/Thr_kinase_AS"/>
</dbReference>
<evidence type="ECO:0000256" key="6">
    <source>
        <dbReference type="ARBA" id="ARBA00022840"/>
    </source>
</evidence>
<dbReference type="PANTHER" id="PTHR24056">
    <property type="entry name" value="CELL DIVISION PROTEIN KINASE"/>
    <property type="match status" value="1"/>
</dbReference>
<gene>
    <name evidence="11" type="primary">Cdk12</name>
</gene>
<dbReference type="SMART" id="SM00220">
    <property type="entry name" value="S_TKc"/>
    <property type="match status" value="1"/>
</dbReference>
<organism evidence="10 11">
    <name type="scientific">Drosophila kikkawai</name>
    <name type="common">Fruit fly</name>
    <dbReference type="NCBI Taxonomy" id="30033"/>
    <lineage>
        <taxon>Eukaryota</taxon>
        <taxon>Metazoa</taxon>
        <taxon>Ecdysozoa</taxon>
        <taxon>Arthropoda</taxon>
        <taxon>Hexapoda</taxon>
        <taxon>Insecta</taxon>
        <taxon>Pterygota</taxon>
        <taxon>Neoptera</taxon>
        <taxon>Endopterygota</taxon>
        <taxon>Diptera</taxon>
        <taxon>Brachycera</taxon>
        <taxon>Muscomorpha</taxon>
        <taxon>Ephydroidea</taxon>
        <taxon>Drosophilidae</taxon>
        <taxon>Drosophila</taxon>
        <taxon>Sophophora</taxon>
    </lineage>
</organism>
<dbReference type="Gene3D" id="1.10.510.10">
    <property type="entry name" value="Transferase(Phosphotransferase) domain 1"/>
    <property type="match status" value="1"/>
</dbReference>
<feature type="compositionally biased region" description="Basic and acidic residues" evidence="8">
    <location>
        <begin position="319"/>
        <end position="336"/>
    </location>
</feature>
<dbReference type="PROSITE" id="PS00108">
    <property type="entry name" value="PROTEIN_KINASE_ST"/>
    <property type="match status" value="1"/>
</dbReference>
<evidence type="ECO:0000256" key="2">
    <source>
        <dbReference type="ARBA" id="ARBA00022527"/>
    </source>
</evidence>
<keyword evidence="2" id="KW-0723">Serine/threonine-protein kinase</keyword>
<dbReference type="GO" id="GO:0005524">
    <property type="term" value="F:ATP binding"/>
    <property type="evidence" value="ECO:0007669"/>
    <property type="project" value="UniProtKB-UniRule"/>
</dbReference>
<keyword evidence="5 11" id="KW-0418">Kinase</keyword>
<dbReference type="SUPFAM" id="SSF56112">
    <property type="entry name" value="Protein kinase-like (PK-like)"/>
    <property type="match status" value="1"/>
</dbReference>
<name>A0A6P4IZC7_DROKI</name>
<dbReference type="AlphaFoldDB" id="A0A6P4IZC7"/>
<dbReference type="InterPro" id="IPR017441">
    <property type="entry name" value="Protein_kinase_ATP_BS"/>
</dbReference>
<dbReference type="InterPro" id="IPR050108">
    <property type="entry name" value="CDK"/>
</dbReference>
<feature type="compositionally biased region" description="Gly residues" evidence="8">
    <location>
        <begin position="294"/>
        <end position="306"/>
    </location>
</feature>
<feature type="compositionally biased region" description="Acidic residues" evidence="8">
    <location>
        <begin position="18"/>
        <end position="32"/>
    </location>
</feature>
<dbReference type="CDD" id="cd07864">
    <property type="entry name" value="STKc_CDK12"/>
    <property type="match status" value="1"/>
</dbReference>
<sequence length="1176" mass="130343">MHASSAAATALVEYSDVSSEDFSDPETGDLDANDSGKGAATNTKKPKPATDNQFPRSRLGPKPDKEGYDNYRKRRPEDSNKSAPAGSRQTSPNHREDPSQVSNTSKGELWGREIYMSSDSIDTDELEAEMKRQKRKKQKKDKHKHKSKKKSKKRKKKRAKSYSSIDSMSDNDDINALLDRRYTPPTAPSKSCERTVSAGPSSFTPHNHKENSSPATPPPARRTNSSNNTYYGESTSVETANAALGSNLQVTVTNKQTISSRHRSPQPSTRVSGNGPRFGNSPRTPPHSHYTSSSGGGGGGGGGGSGPRDSRSSRYVPSPHKEDLNTHHRSSHDHGFQPRYSAAGPTSHDARKVKRLSPEMDRYNHHPSTPPHKRRKFSDGRDVGTIGGSFEHSRHHSGKYDRYSRDRYSRRSSRSPSVQHHPRNRQSPVGGLSSSGATTNAFRHGSSHKHKYGANAGSPPSHASRSSKRSSGTGTSATDRYSRSPRTSSRYLETASSPSPVGASSSYHHHHRRSPKLHQRTRGGSRRRSPSSPSSGSSGSRSRSPTSRDLKHKREEYIKKISETSLFAELVKDRHKRQKALKEIIERQEENSNSTTNSNGALTINDNSSSVDGNTPNTGDCLRSVPSGVTPAATATTVSNGLAVLGSNKPDVDLNNIPMPNKENEALALNPSASTDIPDCSTPIKQTVLPIATVSATKHSLKSKSLTSLPLPPGMNALDLVNARSPSPAQKKKESDEKNINPSANTGAGANKSLLNLPMPPVIPGSEELSGDDDVIDSPEDFDAPAGSSGHVGPTNRRRPVILNRRDSRNNIRDWGERCVDVFEMIAQIGEGTYGQVYKARDHHTNDMVALKKVRLEHEKEGFPITAVREIKILRQLNHRNIVNLHEIVTDKQDAVEFRKDKGSFYLVFEYMDHDLMGLLESGMVDFNEENNASIMKQLLDGLNYCHKKNFLHRDIKCSNILMNNRGKVKLADFGLARLYNADDRERPYTNKVITLWYRPPELLLGEERYGPSIDVWSCGCILGELFVKRPLFQANAEMAQLETISKICGSPVPAVWPNVIKLPLFYTLKQKKTHRRRLREDFEFMPAPALDLLDKMLDLDPDKRITAEDALRSPWLKKINPDEMPTPQLPTWQDCHELWSKKRRRQLREQQESLPPTVIAPTKYQQHGAAMVGDA</sequence>
<feature type="domain" description="Protein kinase" evidence="9">
    <location>
        <begin position="823"/>
        <end position="1117"/>
    </location>
</feature>
<dbReference type="InterPro" id="IPR000719">
    <property type="entry name" value="Prot_kinase_dom"/>
</dbReference>
<dbReference type="GO" id="GO:0004693">
    <property type="term" value="F:cyclin-dependent protein serine/threonine kinase activity"/>
    <property type="evidence" value="ECO:0007669"/>
    <property type="project" value="UniProtKB-EC"/>
</dbReference>
<feature type="compositionally biased region" description="Low complexity" evidence="8">
    <location>
        <begin position="530"/>
        <end position="545"/>
    </location>
</feature>
<dbReference type="GeneID" id="108083264"/>
<feature type="region of interest" description="Disordered" evidence="8">
    <location>
        <begin position="717"/>
        <end position="804"/>
    </location>
</feature>